<organism evidence="2 3">
    <name type="scientific">Catenulispora yoronensis</name>
    <dbReference type="NCBI Taxonomy" id="450799"/>
    <lineage>
        <taxon>Bacteria</taxon>
        <taxon>Bacillati</taxon>
        <taxon>Actinomycetota</taxon>
        <taxon>Actinomycetes</taxon>
        <taxon>Catenulisporales</taxon>
        <taxon>Catenulisporaceae</taxon>
        <taxon>Catenulispora</taxon>
    </lineage>
</organism>
<comment type="caution">
    <text evidence="2">The sequence shown here is derived from an EMBL/GenBank/DDBJ whole genome shotgun (WGS) entry which is preliminary data.</text>
</comment>
<sequence length="93" mass="9401">MVRAVPSVFPVTSGTGTVDALLLVEDGGVGPLVVDDGLAPGVVVDALDDPSRELYGGLRAELRVPLPPSGAVPEAVAEPEPEPRPCGEEAECG</sequence>
<dbReference type="EMBL" id="BAAAQN010000047">
    <property type="protein sequence ID" value="GAA2049794.1"/>
    <property type="molecule type" value="Genomic_DNA"/>
</dbReference>
<gene>
    <name evidence="2" type="ORF">GCM10009839_64940</name>
</gene>
<name>A0ABN2V2P1_9ACTN</name>
<proteinExistence type="predicted"/>
<evidence type="ECO:0000256" key="1">
    <source>
        <dbReference type="SAM" id="MobiDB-lite"/>
    </source>
</evidence>
<feature type="region of interest" description="Disordered" evidence="1">
    <location>
        <begin position="66"/>
        <end position="93"/>
    </location>
</feature>
<keyword evidence="3" id="KW-1185">Reference proteome</keyword>
<dbReference type="Proteomes" id="UP001500751">
    <property type="component" value="Unassembled WGS sequence"/>
</dbReference>
<protein>
    <submittedName>
        <fullName evidence="2">Uncharacterized protein</fullName>
    </submittedName>
</protein>
<reference evidence="2 3" key="1">
    <citation type="journal article" date="2019" name="Int. J. Syst. Evol. Microbiol.">
        <title>The Global Catalogue of Microorganisms (GCM) 10K type strain sequencing project: providing services to taxonomists for standard genome sequencing and annotation.</title>
        <authorList>
            <consortium name="The Broad Institute Genomics Platform"/>
            <consortium name="The Broad Institute Genome Sequencing Center for Infectious Disease"/>
            <person name="Wu L."/>
            <person name="Ma J."/>
        </authorList>
    </citation>
    <scope>NUCLEOTIDE SEQUENCE [LARGE SCALE GENOMIC DNA]</scope>
    <source>
        <strain evidence="2 3">JCM 16014</strain>
    </source>
</reference>
<accession>A0ABN2V2P1</accession>
<evidence type="ECO:0000313" key="2">
    <source>
        <dbReference type="EMBL" id="GAA2049794.1"/>
    </source>
</evidence>
<evidence type="ECO:0000313" key="3">
    <source>
        <dbReference type="Proteomes" id="UP001500751"/>
    </source>
</evidence>